<comment type="caution">
    <text evidence="2">The sequence shown here is derived from an EMBL/GenBank/DDBJ whole genome shotgun (WGS) entry which is preliminary data.</text>
</comment>
<keyword evidence="1" id="KW-1133">Transmembrane helix</keyword>
<evidence type="ECO:0008006" key="4">
    <source>
        <dbReference type="Google" id="ProtNLM"/>
    </source>
</evidence>
<dbReference type="EMBL" id="LCAG01000001">
    <property type="protein sequence ID" value="KKR88125.1"/>
    <property type="molecule type" value="Genomic_DNA"/>
</dbReference>
<reference evidence="2 3" key="1">
    <citation type="journal article" date="2015" name="Nature">
        <title>rRNA introns, odd ribosomes, and small enigmatic genomes across a large radiation of phyla.</title>
        <authorList>
            <person name="Brown C.T."/>
            <person name="Hug L.A."/>
            <person name="Thomas B.C."/>
            <person name="Sharon I."/>
            <person name="Castelle C.J."/>
            <person name="Singh A."/>
            <person name="Wilkins M.J."/>
            <person name="Williams K.H."/>
            <person name="Banfield J.F."/>
        </authorList>
    </citation>
    <scope>NUCLEOTIDE SEQUENCE [LARGE SCALE GENOMIC DNA]</scope>
</reference>
<proteinExistence type="predicted"/>
<dbReference type="PANTHER" id="PTHR38454">
    <property type="entry name" value="INTEGRAL MEMBRANE PROTEIN-RELATED"/>
    <property type="match status" value="1"/>
</dbReference>
<evidence type="ECO:0000256" key="1">
    <source>
        <dbReference type="SAM" id="Phobius"/>
    </source>
</evidence>
<feature type="transmembrane region" description="Helical" evidence="1">
    <location>
        <begin position="619"/>
        <end position="636"/>
    </location>
</feature>
<keyword evidence="1" id="KW-0472">Membrane</keyword>
<feature type="transmembrane region" description="Helical" evidence="1">
    <location>
        <begin position="146"/>
        <end position="164"/>
    </location>
</feature>
<evidence type="ECO:0000313" key="3">
    <source>
        <dbReference type="Proteomes" id="UP000034854"/>
    </source>
</evidence>
<accession>A0A0G0WUM7</accession>
<feature type="transmembrane region" description="Helical" evidence="1">
    <location>
        <begin position="226"/>
        <end position="245"/>
    </location>
</feature>
<dbReference type="Pfam" id="PF09586">
    <property type="entry name" value="YfhO"/>
    <property type="match status" value="1"/>
</dbReference>
<feature type="transmembrane region" description="Helical" evidence="1">
    <location>
        <begin position="292"/>
        <end position="311"/>
    </location>
</feature>
<feature type="transmembrane region" description="Helical" evidence="1">
    <location>
        <begin position="176"/>
        <end position="192"/>
    </location>
</feature>
<name>A0A0G0WUM7_9BACT</name>
<evidence type="ECO:0000313" key="2">
    <source>
        <dbReference type="EMBL" id="KKR88125.1"/>
    </source>
</evidence>
<protein>
    <recommendedName>
        <fullName evidence="4">Membrane protein 6-pyruvoyl-tetrahydropterin synthase-related domain-containing protein</fullName>
    </recommendedName>
</protein>
<organism evidence="2 3">
    <name type="scientific">Candidatus Curtissbacteria bacterium GW2011_GWA1_41_11</name>
    <dbReference type="NCBI Taxonomy" id="1618409"/>
    <lineage>
        <taxon>Bacteria</taxon>
        <taxon>Candidatus Curtissiibacteriota</taxon>
    </lineage>
</organism>
<dbReference type="InterPro" id="IPR018580">
    <property type="entry name" value="Uncharacterised_YfhO"/>
</dbReference>
<sequence length="644" mass="75294">MVKNSKIVNRQLLVIVFLCLLFFLPFLLKPELLTLKDNDLGRTYIPIFNFIHNSFYENKSLPFWRPEQMMGEPLIGNALFPIPYPLNIILLILPINYAAFFFYFLHFLIAGTSTYYLAKSFFLKNHSSLAAAIFYSFSTKMMVQTSAGHITMVAAFAFFPLAFLSIRKILLNPNRLWIFIGGVSLAMILILYPTIFYYSLLFLILYVLYHLWIHPEKSVFGTINKLIPITLAILVGFGLSAIQLIPQLEFGSLSTRSQLRLEEVALPLWNFKKFLIGLIFPYLDFRGFDQESLLYLGFIPSVLAFLGFLHLSKIKKTILMTFGILTLMFVAGLSTPVFKIAYDFFPYLKYSRVNTRLWFVVALIVALLAARAIEKIKSKTVVFTLIALFLIESFYIFYRMNLKIPNLTFENQTIYQFLAENSDRFRVYCTTYCFNPQLISEYKIEVLHGETPIQDEKFIDFLQEAGNYEFDNFSVIFPPYQIWQVKNPPMPNAALLGLANVKYVASTYKLENNNFATVGKFDNVYLYQNSLYKRRVFFKNSQEKVEIEKYSPNRIIVKFKKSAAPRELVFSEKYYPGWFVYMNNQKFKVEEEEPIFRKIVVLPETDRLEMVYAPESFKTGRIITFGTIFFLIIYFLKNNKKWRK</sequence>
<dbReference type="Proteomes" id="UP000034854">
    <property type="component" value="Unassembled WGS sequence"/>
</dbReference>
<dbReference type="AlphaFoldDB" id="A0A0G0WUM7"/>
<keyword evidence="1" id="KW-0812">Transmembrane</keyword>
<feature type="transmembrane region" description="Helical" evidence="1">
    <location>
        <begin position="12"/>
        <end position="28"/>
    </location>
</feature>
<gene>
    <name evidence="2" type="ORF">UU34_C0001G0122</name>
</gene>
<dbReference type="PANTHER" id="PTHR38454:SF1">
    <property type="entry name" value="INTEGRAL MEMBRANE PROTEIN"/>
    <property type="match status" value="1"/>
</dbReference>
<feature type="transmembrane region" description="Helical" evidence="1">
    <location>
        <begin position="318"/>
        <end position="337"/>
    </location>
</feature>
<feature type="transmembrane region" description="Helical" evidence="1">
    <location>
        <begin position="380"/>
        <end position="398"/>
    </location>
</feature>
<feature type="transmembrane region" description="Helical" evidence="1">
    <location>
        <begin position="357"/>
        <end position="373"/>
    </location>
</feature>